<dbReference type="PANTHER" id="PTHR43261">
    <property type="entry name" value="TRANSLATION ELONGATION FACTOR G-RELATED"/>
    <property type="match status" value="1"/>
</dbReference>
<gene>
    <name evidence="10" type="primary">fusA2</name>
    <name evidence="10" type="ORF">dnl_27320</name>
</gene>
<reference evidence="10" key="1">
    <citation type="journal article" date="2021" name="Microb. Physiol.">
        <title>Proteogenomic Insights into the Physiology of Marine, Sulfate-Reducing, Filamentous Desulfonema limicola and Desulfonema magnum.</title>
        <authorList>
            <person name="Schnaars V."/>
            <person name="Wohlbrand L."/>
            <person name="Scheve S."/>
            <person name="Hinrichs C."/>
            <person name="Reinhardt R."/>
            <person name="Rabus R."/>
        </authorList>
    </citation>
    <scope>NUCLEOTIDE SEQUENCE</scope>
    <source>
        <strain evidence="10">5ac10</strain>
    </source>
</reference>
<dbReference type="InterPro" id="IPR014721">
    <property type="entry name" value="Ribsml_uS5_D2-typ_fold_subgr"/>
</dbReference>
<dbReference type="FunFam" id="3.30.230.10:FF:000003">
    <property type="entry name" value="Elongation factor G"/>
    <property type="match status" value="1"/>
</dbReference>
<proteinExistence type="inferred from homology"/>
<dbReference type="Gene3D" id="3.30.70.240">
    <property type="match status" value="1"/>
</dbReference>
<evidence type="ECO:0000313" key="10">
    <source>
        <dbReference type="EMBL" id="QTA80429.1"/>
    </source>
</evidence>
<dbReference type="AlphaFoldDB" id="A0A975GGN0"/>
<keyword evidence="6" id="KW-0342">GTP-binding</keyword>
<evidence type="ECO:0000256" key="8">
    <source>
        <dbReference type="NCBIfam" id="TIGR00484"/>
    </source>
</evidence>
<comment type="function">
    <text evidence="7">Catalyzes the GTP-dependent ribosomal translocation step during translation elongation. During this step, the ribosome changes from the pre-translocational (PRE) to the post-translocational (POST) state as the newly formed A-site-bound peptidyl-tRNA and P-site-bound deacylated tRNA move to the P and E sites, respectively. Catalyzes the coordinated movement of the two tRNA molecules, the mRNA and conformational changes in the ribosome.</text>
</comment>
<dbReference type="InterPro" id="IPR020568">
    <property type="entry name" value="Ribosomal_Su5_D2-typ_SF"/>
</dbReference>
<dbReference type="Gene3D" id="3.30.230.10">
    <property type="match status" value="1"/>
</dbReference>
<evidence type="ECO:0000256" key="7">
    <source>
        <dbReference type="ARBA" id="ARBA00024731"/>
    </source>
</evidence>
<dbReference type="InterPro" id="IPR027417">
    <property type="entry name" value="P-loop_NTPase"/>
</dbReference>
<feature type="domain" description="Tr-type G" evidence="9">
    <location>
        <begin position="6"/>
        <end position="279"/>
    </location>
</feature>
<evidence type="ECO:0000256" key="4">
    <source>
        <dbReference type="ARBA" id="ARBA00022768"/>
    </source>
</evidence>
<dbReference type="FunFam" id="3.30.70.240:FF:000001">
    <property type="entry name" value="Elongation factor G"/>
    <property type="match status" value="1"/>
</dbReference>
<dbReference type="InterPro" id="IPR005517">
    <property type="entry name" value="Transl_elong_EFG/EF2_IV"/>
</dbReference>
<dbReference type="CDD" id="cd01434">
    <property type="entry name" value="EFG_mtEFG1_IV"/>
    <property type="match status" value="1"/>
</dbReference>
<protein>
    <recommendedName>
        <fullName evidence="2 8">Elongation factor G</fullName>
    </recommendedName>
</protein>
<dbReference type="SUPFAM" id="SSF50447">
    <property type="entry name" value="Translation proteins"/>
    <property type="match status" value="1"/>
</dbReference>
<dbReference type="SUPFAM" id="SSF54211">
    <property type="entry name" value="Ribosomal protein S5 domain 2-like"/>
    <property type="match status" value="1"/>
</dbReference>
<dbReference type="NCBIfam" id="NF009381">
    <property type="entry name" value="PRK12740.1-5"/>
    <property type="match status" value="1"/>
</dbReference>
<dbReference type="Proteomes" id="UP000663720">
    <property type="component" value="Chromosome"/>
</dbReference>
<comment type="similarity">
    <text evidence="1">Belongs to the TRAFAC class translation factor GTPase superfamily. Classic translation factor GTPase family. EF-G/EF-2 subfamily.</text>
</comment>
<dbReference type="InterPro" id="IPR053905">
    <property type="entry name" value="EF-G-like_DII"/>
</dbReference>
<evidence type="ECO:0000256" key="3">
    <source>
        <dbReference type="ARBA" id="ARBA00022741"/>
    </source>
</evidence>
<dbReference type="PROSITE" id="PS51722">
    <property type="entry name" value="G_TR_2"/>
    <property type="match status" value="1"/>
</dbReference>
<dbReference type="CDD" id="cd04170">
    <property type="entry name" value="EF-G_bact"/>
    <property type="match status" value="1"/>
</dbReference>
<dbReference type="Pfam" id="PF00679">
    <property type="entry name" value="EFG_C"/>
    <property type="match status" value="1"/>
</dbReference>
<dbReference type="Pfam" id="PF22042">
    <property type="entry name" value="EF-G_D2"/>
    <property type="match status" value="1"/>
</dbReference>
<dbReference type="SMART" id="SM00889">
    <property type="entry name" value="EFG_IV"/>
    <property type="match status" value="1"/>
</dbReference>
<keyword evidence="11" id="KW-1185">Reference proteome</keyword>
<evidence type="ECO:0000256" key="2">
    <source>
        <dbReference type="ARBA" id="ARBA00017872"/>
    </source>
</evidence>
<dbReference type="Pfam" id="PF03764">
    <property type="entry name" value="EFG_IV"/>
    <property type="match status" value="1"/>
</dbReference>
<dbReference type="SUPFAM" id="SSF52540">
    <property type="entry name" value="P-loop containing nucleoside triphosphate hydrolases"/>
    <property type="match status" value="1"/>
</dbReference>
<evidence type="ECO:0000256" key="1">
    <source>
        <dbReference type="ARBA" id="ARBA00005870"/>
    </source>
</evidence>
<dbReference type="InterPro" id="IPR041095">
    <property type="entry name" value="EFG_II"/>
</dbReference>
<dbReference type="SMART" id="SM00838">
    <property type="entry name" value="EFG_C"/>
    <property type="match status" value="1"/>
</dbReference>
<dbReference type="Gene3D" id="3.40.50.300">
    <property type="entry name" value="P-loop containing nucleotide triphosphate hydrolases"/>
    <property type="match status" value="1"/>
</dbReference>
<dbReference type="GO" id="GO:0032790">
    <property type="term" value="P:ribosome disassembly"/>
    <property type="evidence" value="ECO:0007669"/>
    <property type="project" value="TreeGrafter"/>
</dbReference>
<dbReference type="PANTHER" id="PTHR43261:SF7">
    <property type="entry name" value="ELONGATION FACTOR G-LIKE PROTEIN"/>
    <property type="match status" value="1"/>
</dbReference>
<evidence type="ECO:0000259" key="9">
    <source>
        <dbReference type="PROSITE" id="PS51722"/>
    </source>
</evidence>
<sequence length="692" mass="75921">MAEMVEKLRNIAFVAHGGAGKTSLAEIMLYKAGVTTRIGRVEEGNTAMDFEPEELKRQSSISTSFHQLAWNKHTVTLIDTPGDQNFFTDTVMCMQAADGAVIVVDAVDGIRVQTEQAWEYTGEMNIPCAVFINKLDKERSDFSKAFQNVSEFFEDPKPIKIQIPIGAENNFKGIVDLITMKAYNFDADGKMTTGEIPADMKDDVEAEREAMIENIAEADDDLVERYLEGEELSEDDIKSALRKGVIARIFVPVLCGSATGNIGIDLLMNFIVNSMPSPQDLPAKKGIHPDKKEEIERSPDINAPFSAFVFKTIADPYAGQLSILKVVSGKLGSDGTFYNSNKGTKERFNQLLTLTGKEQKPASGAVPGSIVAVAKLKETATGDTLCDDGNKIQFKCIDPLPTLISFAASAKTKGDEDKIYSSLNKLLEEDPGLKLERNSQTKEILLSGRGQVHIEVVVEKLKRKFNVEVALNIPKVPYKETIKKKVRVQGRHKKQTGGHGQFGDCWIQMEPLPRGAGFQFVDAIVGGSIPKTYIPAVEKGVIEASEKGVLAGFPCVDFKVTVDDGSYHAVDSSEMAFKIAGSLAYRKAVEQAKPVLLEPIMNITVVTPDEYMGDIMGDMNGRRGRVIGMDSEGKKQVIKAQGPLAEFQTYAPDLRSMTGGRGLYSMEFSHYDEVPAQLAEKIIEEVNKEKES</sequence>
<dbReference type="InterPro" id="IPR000640">
    <property type="entry name" value="EFG_V-like"/>
</dbReference>
<dbReference type="InterPro" id="IPR005225">
    <property type="entry name" value="Small_GTP-bd"/>
</dbReference>
<dbReference type="KEGG" id="dli:dnl_27320"/>
<dbReference type="NCBIfam" id="TIGR00484">
    <property type="entry name" value="EF-G"/>
    <property type="match status" value="1"/>
</dbReference>
<keyword evidence="4 10" id="KW-0251">Elongation factor</keyword>
<dbReference type="InterPro" id="IPR035649">
    <property type="entry name" value="EFG_V"/>
</dbReference>
<dbReference type="RefSeq" id="WP_207692077.1">
    <property type="nucleotide sequence ID" value="NZ_CP061799.1"/>
</dbReference>
<evidence type="ECO:0000313" key="11">
    <source>
        <dbReference type="Proteomes" id="UP000663720"/>
    </source>
</evidence>
<dbReference type="InterPro" id="IPR009000">
    <property type="entry name" value="Transl_B-barrel_sf"/>
</dbReference>
<dbReference type="CDD" id="cd04088">
    <property type="entry name" value="EFG_mtEFG_II"/>
    <property type="match status" value="1"/>
</dbReference>
<dbReference type="NCBIfam" id="NF009379">
    <property type="entry name" value="PRK12740.1-3"/>
    <property type="match status" value="1"/>
</dbReference>
<dbReference type="NCBIfam" id="NF009891">
    <property type="entry name" value="PRK13351.1-1"/>
    <property type="match status" value="1"/>
</dbReference>
<evidence type="ECO:0000256" key="6">
    <source>
        <dbReference type="ARBA" id="ARBA00023134"/>
    </source>
</evidence>
<keyword evidence="3" id="KW-0547">Nucleotide-binding</keyword>
<dbReference type="Pfam" id="PF14492">
    <property type="entry name" value="EFG_III"/>
    <property type="match status" value="1"/>
</dbReference>
<accession>A0A975GGN0</accession>
<dbReference type="GO" id="GO:0003746">
    <property type="term" value="F:translation elongation factor activity"/>
    <property type="evidence" value="ECO:0007669"/>
    <property type="project" value="UniProtKB-UniRule"/>
</dbReference>
<dbReference type="GO" id="GO:0003924">
    <property type="term" value="F:GTPase activity"/>
    <property type="evidence" value="ECO:0007669"/>
    <property type="project" value="InterPro"/>
</dbReference>
<dbReference type="EMBL" id="CP061799">
    <property type="protein sequence ID" value="QTA80429.1"/>
    <property type="molecule type" value="Genomic_DNA"/>
</dbReference>
<evidence type="ECO:0000256" key="5">
    <source>
        <dbReference type="ARBA" id="ARBA00022917"/>
    </source>
</evidence>
<dbReference type="InterPro" id="IPR004540">
    <property type="entry name" value="Transl_elong_EFG/EF2"/>
</dbReference>
<dbReference type="Pfam" id="PF00009">
    <property type="entry name" value="GTP_EFTU"/>
    <property type="match status" value="1"/>
</dbReference>
<dbReference type="SUPFAM" id="SSF54980">
    <property type="entry name" value="EF-G C-terminal domain-like"/>
    <property type="match status" value="2"/>
</dbReference>
<dbReference type="PRINTS" id="PR00315">
    <property type="entry name" value="ELONGATNFCT"/>
</dbReference>
<dbReference type="InterPro" id="IPR035647">
    <property type="entry name" value="EFG_III/V"/>
</dbReference>
<keyword evidence="5" id="KW-0648">Protein biosynthesis</keyword>
<dbReference type="InterPro" id="IPR000795">
    <property type="entry name" value="T_Tr_GTP-bd_dom"/>
</dbReference>
<dbReference type="Gene3D" id="2.40.30.10">
    <property type="entry name" value="Translation factors"/>
    <property type="match status" value="1"/>
</dbReference>
<dbReference type="Gene3D" id="3.30.70.870">
    <property type="entry name" value="Elongation Factor G (Translational Gtpase), domain 3"/>
    <property type="match status" value="1"/>
</dbReference>
<dbReference type="CDD" id="cd03713">
    <property type="entry name" value="EFG_mtEFG_C"/>
    <property type="match status" value="1"/>
</dbReference>
<dbReference type="NCBIfam" id="TIGR00231">
    <property type="entry name" value="small_GTP"/>
    <property type="match status" value="1"/>
</dbReference>
<dbReference type="GO" id="GO:0005525">
    <property type="term" value="F:GTP binding"/>
    <property type="evidence" value="ECO:0007669"/>
    <property type="project" value="UniProtKB-UniRule"/>
</dbReference>
<dbReference type="InterPro" id="IPR047872">
    <property type="entry name" value="EFG_IV"/>
</dbReference>
<organism evidence="10 11">
    <name type="scientific">Desulfonema limicola</name>
    <dbReference type="NCBI Taxonomy" id="45656"/>
    <lineage>
        <taxon>Bacteria</taxon>
        <taxon>Pseudomonadati</taxon>
        <taxon>Thermodesulfobacteriota</taxon>
        <taxon>Desulfobacteria</taxon>
        <taxon>Desulfobacterales</taxon>
        <taxon>Desulfococcaceae</taxon>
        <taxon>Desulfonema</taxon>
    </lineage>
</organism>
<name>A0A975GGN0_9BACT</name>